<sequence>MKLLNKAILLMALAAFGTQATTIVPSGQLCDFAAKEYGVMHSKFNGHDLETEYVSEGDNVCTIVVTLKGDAIQAYYDKLDPNQVYGDLDAAIDKLTGNLKEGIVLKGKFITMLKVKGNGLVTTFTKSKNF</sequence>
<evidence type="ECO:0008006" key="4">
    <source>
        <dbReference type="Google" id="ProtNLM"/>
    </source>
</evidence>
<gene>
    <name evidence="2" type="ORF">GCM10007931_31420</name>
</gene>
<protein>
    <recommendedName>
        <fullName evidence="4">Sterol carrier protein</fullName>
    </recommendedName>
</protein>
<organism evidence="2 3">
    <name type="scientific">Vibrio algivorus</name>
    <dbReference type="NCBI Taxonomy" id="1667024"/>
    <lineage>
        <taxon>Bacteria</taxon>
        <taxon>Pseudomonadati</taxon>
        <taxon>Pseudomonadota</taxon>
        <taxon>Gammaproteobacteria</taxon>
        <taxon>Vibrionales</taxon>
        <taxon>Vibrionaceae</taxon>
        <taxon>Vibrio</taxon>
    </lineage>
</organism>
<dbReference type="RefSeq" id="WP_089122530.1">
    <property type="nucleotide sequence ID" value="NZ_BSPV01000020.1"/>
</dbReference>
<keyword evidence="1" id="KW-0732">Signal</keyword>
<evidence type="ECO:0000313" key="2">
    <source>
        <dbReference type="EMBL" id="GLT16166.1"/>
    </source>
</evidence>
<proteinExistence type="predicted"/>
<evidence type="ECO:0000256" key="1">
    <source>
        <dbReference type="SAM" id="SignalP"/>
    </source>
</evidence>
<feature type="chain" id="PRO_5046850699" description="Sterol carrier protein" evidence="1">
    <location>
        <begin position="21"/>
        <end position="130"/>
    </location>
</feature>
<keyword evidence="3" id="KW-1185">Reference proteome</keyword>
<feature type="signal peptide" evidence="1">
    <location>
        <begin position="1"/>
        <end position="20"/>
    </location>
</feature>
<evidence type="ECO:0000313" key="3">
    <source>
        <dbReference type="Proteomes" id="UP001157156"/>
    </source>
</evidence>
<reference evidence="3" key="1">
    <citation type="journal article" date="2019" name="Int. J. Syst. Evol. Microbiol.">
        <title>The Global Catalogue of Microorganisms (GCM) 10K type strain sequencing project: providing services to taxonomists for standard genome sequencing and annotation.</title>
        <authorList>
            <consortium name="The Broad Institute Genomics Platform"/>
            <consortium name="The Broad Institute Genome Sequencing Center for Infectious Disease"/>
            <person name="Wu L."/>
            <person name="Ma J."/>
        </authorList>
    </citation>
    <scope>NUCLEOTIDE SEQUENCE [LARGE SCALE GENOMIC DNA]</scope>
    <source>
        <strain evidence="3">NBRC 111146</strain>
    </source>
</reference>
<dbReference type="EMBL" id="BSPV01000020">
    <property type="protein sequence ID" value="GLT16166.1"/>
    <property type="molecule type" value="Genomic_DNA"/>
</dbReference>
<accession>A0ABQ6ETU5</accession>
<dbReference type="Proteomes" id="UP001157156">
    <property type="component" value="Unassembled WGS sequence"/>
</dbReference>
<name>A0ABQ6ETU5_9VIBR</name>
<comment type="caution">
    <text evidence="2">The sequence shown here is derived from an EMBL/GenBank/DDBJ whole genome shotgun (WGS) entry which is preliminary data.</text>
</comment>